<dbReference type="Pfam" id="PF13391">
    <property type="entry name" value="HNH_2"/>
    <property type="match status" value="1"/>
</dbReference>
<comment type="caution">
    <text evidence="3">The sequence shown here is derived from an EMBL/GenBank/DDBJ whole genome shotgun (WGS) entry which is preliminary data.</text>
</comment>
<evidence type="ECO:0000259" key="2">
    <source>
        <dbReference type="Pfam" id="PF13391"/>
    </source>
</evidence>
<accession>A0A2W4UHZ7</accession>
<sequence length="432" mass="50063">MSRKKISEKEIKLLCLRSGGMCAFHNCSQSLVQEGTELDDSVVTGEIAHIVAYESDGPRGDDSFPEEERNKHTNLVLLCRDHHRLVDAQWRTYGVPVLHAMKQAHEEKIRALNKQDTDSPEAMIQDSLHSSLLAVSHLPAFVFSAPTGYGDREDGEVKMALHYPFDKWELTPFILKESRLYTFHDLRKSNNPFRSVSSSSDIQMIPAQELWESAEGKRRYQTLLNRSLYKFTSRLSMQYDPKHYRYFFPAINDTEERSVTYRPPNQRRSDRKVAWPQRRKDTGELKNLWIHLATSLRFHEVAPLQWCLSIRPERHFTSDGKMPLPSKQIGPRSTQLKARMYNDLYLNEVHFWRDYLSSGKPQIILNFGSQSAVVSTAQLLTFDIDWPGVAGDVKPFKNQVYTHDLFSYSELMQVLDGEEEGYEEINDELDEI</sequence>
<dbReference type="InterPro" id="IPR003615">
    <property type="entry name" value="HNH_nuc"/>
</dbReference>
<feature type="region of interest" description="Disordered" evidence="1">
    <location>
        <begin position="258"/>
        <end position="277"/>
    </location>
</feature>
<dbReference type="EMBL" id="QBMC01000025">
    <property type="protein sequence ID" value="PZO20896.1"/>
    <property type="molecule type" value="Genomic_DNA"/>
</dbReference>
<gene>
    <name evidence="3" type="ORF">DCF25_05970</name>
</gene>
<feature type="compositionally biased region" description="Basic and acidic residues" evidence="1">
    <location>
        <begin position="267"/>
        <end position="277"/>
    </location>
</feature>
<dbReference type="Proteomes" id="UP000249354">
    <property type="component" value="Unassembled WGS sequence"/>
</dbReference>
<proteinExistence type="predicted"/>
<dbReference type="AlphaFoldDB" id="A0A2W4UHZ7"/>
<name>A0A2W4UHZ7_9CYAN</name>
<protein>
    <recommendedName>
        <fullName evidence="2">HNH nuclease domain-containing protein</fullName>
    </recommendedName>
</protein>
<reference evidence="3 4" key="2">
    <citation type="submission" date="2018-06" db="EMBL/GenBank/DDBJ databases">
        <title>Metagenomic assembly of (sub)arctic Cyanobacteria and their associated microbiome from non-axenic cultures.</title>
        <authorList>
            <person name="Baurain D."/>
        </authorList>
    </citation>
    <scope>NUCLEOTIDE SEQUENCE [LARGE SCALE GENOMIC DNA]</scope>
    <source>
        <strain evidence="3">ULC129bin1</strain>
    </source>
</reference>
<reference evidence="4" key="1">
    <citation type="submission" date="2018-04" db="EMBL/GenBank/DDBJ databases">
        <authorList>
            <person name="Cornet L."/>
        </authorList>
    </citation>
    <scope>NUCLEOTIDE SEQUENCE [LARGE SCALE GENOMIC DNA]</scope>
</reference>
<evidence type="ECO:0000313" key="4">
    <source>
        <dbReference type="Proteomes" id="UP000249354"/>
    </source>
</evidence>
<evidence type="ECO:0000256" key="1">
    <source>
        <dbReference type="SAM" id="MobiDB-lite"/>
    </source>
</evidence>
<evidence type="ECO:0000313" key="3">
    <source>
        <dbReference type="EMBL" id="PZO20896.1"/>
    </source>
</evidence>
<feature type="domain" description="HNH nuclease" evidence="2">
    <location>
        <begin position="43"/>
        <end position="88"/>
    </location>
</feature>
<organism evidence="3 4">
    <name type="scientific">Leptolyngbya foveolarum</name>
    <dbReference type="NCBI Taxonomy" id="47253"/>
    <lineage>
        <taxon>Bacteria</taxon>
        <taxon>Bacillati</taxon>
        <taxon>Cyanobacteriota</taxon>
        <taxon>Cyanophyceae</taxon>
        <taxon>Leptolyngbyales</taxon>
        <taxon>Leptolyngbyaceae</taxon>
        <taxon>Leptolyngbya group</taxon>
        <taxon>Leptolyngbya</taxon>
    </lineage>
</organism>